<evidence type="ECO:0000313" key="4">
    <source>
        <dbReference type="Proteomes" id="UP000482155"/>
    </source>
</evidence>
<keyword evidence="4" id="KW-1185">Reference proteome</keyword>
<evidence type="ECO:0000256" key="2">
    <source>
        <dbReference type="SAM" id="Phobius"/>
    </source>
</evidence>
<dbReference type="Proteomes" id="UP000482155">
    <property type="component" value="Unassembled WGS sequence"/>
</dbReference>
<evidence type="ECO:0000313" key="3">
    <source>
        <dbReference type="EMBL" id="NEX59989.1"/>
    </source>
</evidence>
<keyword evidence="2" id="KW-1133">Transmembrane helix</keyword>
<gene>
    <name evidence="3" type="ORF">G3574_02760</name>
</gene>
<sequence length="155" mass="16680">MAGESGRRRQGVSQADAGNGFPGHGGRWRRGAKAARSTGTAIIAFLRALVRTLVGMAGIGNGLIGVRWSHAVMMAIHRLVMLVMHHRGFMPLRPARCLDDRGHALDGQGCHQQAKQEGLEKSGHGVSVLRWKFSSSSNDKPSHGGKVKANRPWCA</sequence>
<protein>
    <submittedName>
        <fullName evidence="3">Uncharacterized protein</fullName>
    </submittedName>
</protein>
<feature type="transmembrane region" description="Helical" evidence="2">
    <location>
        <begin position="39"/>
        <end position="59"/>
    </location>
</feature>
<organism evidence="3 4">
    <name type="scientific">Noviherbaspirillum galbum</name>
    <dbReference type="NCBI Taxonomy" id="2709383"/>
    <lineage>
        <taxon>Bacteria</taxon>
        <taxon>Pseudomonadati</taxon>
        <taxon>Pseudomonadota</taxon>
        <taxon>Betaproteobacteria</taxon>
        <taxon>Burkholderiales</taxon>
        <taxon>Oxalobacteraceae</taxon>
        <taxon>Noviherbaspirillum</taxon>
    </lineage>
</organism>
<feature type="region of interest" description="Disordered" evidence="1">
    <location>
        <begin position="1"/>
        <end position="32"/>
    </location>
</feature>
<keyword evidence="2" id="KW-0812">Transmembrane</keyword>
<dbReference type="EMBL" id="JAAIVB010000010">
    <property type="protein sequence ID" value="NEX59989.1"/>
    <property type="molecule type" value="Genomic_DNA"/>
</dbReference>
<dbReference type="RefSeq" id="WP_205609639.1">
    <property type="nucleotide sequence ID" value="NZ_JAAIVB010000010.1"/>
</dbReference>
<proteinExistence type="predicted"/>
<name>A0A6B3SQQ2_9BURK</name>
<comment type="caution">
    <text evidence="3">The sequence shown here is derived from an EMBL/GenBank/DDBJ whole genome shotgun (WGS) entry which is preliminary data.</text>
</comment>
<evidence type="ECO:0000256" key="1">
    <source>
        <dbReference type="SAM" id="MobiDB-lite"/>
    </source>
</evidence>
<keyword evidence="2" id="KW-0472">Membrane</keyword>
<reference evidence="3 4" key="1">
    <citation type="submission" date="2020-02" db="EMBL/GenBank/DDBJ databases">
        <authorList>
            <person name="Kim M.K."/>
        </authorList>
    </citation>
    <scope>NUCLEOTIDE SEQUENCE [LARGE SCALE GENOMIC DNA]</scope>
    <source>
        <strain evidence="3 4">17J57-3</strain>
    </source>
</reference>
<accession>A0A6B3SQQ2</accession>
<dbReference type="AlphaFoldDB" id="A0A6B3SQQ2"/>
<feature type="region of interest" description="Disordered" evidence="1">
    <location>
        <begin position="134"/>
        <end position="155"/>
    </location>
</feature>